<dbReference type="PROSITE" id="PS51352">
    <property type="entry name" value="THIOREDOXIN_2"/>
    <property type="match status" value="1"/>
</dbReference>
<evidence type="ECO:0000313" key="2">
    <source>
        <dbReference type="EMBL" id="GIH95208.1"/>
    </source>
</evidence>
<comment type="caution">
    <text evidence="2">The sequence shown here is derived from an EMBL/GenBank/DDBJ whole genome shotgun (WGS) entry which is preliminary data.</text>
</comment>
<dbReference type="Proteomes" id="UP000619788">
    <property type="component" value="Unassembled WGS sequence"/>
</dbReference>
<accession>A0A8J3WMQ3</accession>
<evidence type="ECO:0000313" key="3">
    <source>
        <dbReference type="Proteomes" id="UP000619788"/>
    </source>
</evidence>
<dbReference type="EMBL" id="BOOJ01000051">
    <property type="protein sequence ID" value="GIH95208.1"/>
    <property type="molecule type" value="Genomic_DNA"/>
</dbReference>
<dbReference type="SUPFAM" id="SSF52833">
    <property type="entry name" value="Thioredoxin-like"/>
    <property type="match status" value="1"/>
</dbReference>
<dbReference type="Gene3D" id="3.40.30.10">
    <property type="entry name" value="Glutaredoxin"/>
    <property type="match status" value="1"/>
</dbReference>
<feature type="domain" description="Thioredoxin" evidence="1">
    <location>
        <begin position="59"/>
        <end position="192"/>
    </location>
</feature>
<sequence length="192" mass="19459">MSNIVVALIGLLGVLGALNLLFTVAVARRLRAHGELLIRLPAAAPGGHPPPGGFPPVMRGAGERLGAFSSTTVDGAPIDEGFLAGTTTLVAAFSMGCKACEERLPEFIRFAEDFPGGRQRVLALVVGSDGVADKVALLEPVATTVVEAAHGGPVCMSLGVTAYPALGIIEPGGVVRASGSLLQDVAVALEKV</sequence>
<evidence type="ECO:0000259" key="1">
    <source>
        <dbReference type="PROSITE" id="PS51352"/>
    </source>
</evidence>
<dbReference type="InterPro" id="IPR013766">
    <property type="entry name" value="Thioredoxin_domain"/>
</dbReference>
<protein>
    <recommendedName>
        <fullName evidence="1">Thioredoxin domain-containing protein</fullName>
    </recommendedName>
</protein>
<dbReference type="RefSeq" id="WP_204067293.1">
    <property type="nucleotide sequence ID" value="NZ_BOOJ01000051.1"/>
</dbReference>
<proteinExistence type="predicted"/>
<name>A0A8J3WMQ3_9ACTN</name>
<dbReference type="AlphaFoldDB" id="A0A8J3WMQ3"/>
<organism evidence="2 3">
    <name type="scientific">Planobispora siamensis</name>
    <dbReference type="NCBI Taxonomy" id="936338"/>
    <lineage>
        <taxon>Bacteria</taxon>
        <taxon>Bacillati</taxon>
        <taxon>Actinomycetota</taxon>
        <taxon>Actinomycetes</taxon>
        <taxon>Streptosporangiales</taxon>
        <taxon>Streptosporangiaceae</taxon>
        <taxon>Planobispora</taxon>
    </lineage>
</organism>
<gene>
    <name evidence="2" type="ORF">Psi01_58380</name>
</gene>
<reference evidence="2 3" key="1">
    <citation type="submission" date="2021-01" db="EMBL/GenBank/DDBJ databases">
        <title>Whole genome shotgun sequence of Planobispora siamensis NBRC 107568.</title>
        <authorList>
            <person name="Komaki H."/>
            <person name="Tamura T."/>
        </authorList>
    </citation>
    <scope>NUCLEOTIDE SEQUENCE [LARGE SCALE GENOMIC DNA]</scope>
    <source>
        <strain evidence="2 3">NBRC 107568</strain>
    </source>
</reference>
<keyword evidence="3" id="KW-1185">Reference proteome</keyword>
<dbReference type="InterPro" id="IPR036249">
    <property type="entry name" value="Thioredoxin-like_sf"/>
</dbReference>